<dbReference type="Pfam" id="PF00169">
    <property type="entry name" value="PH"/>
    <property type="match status" value="1"/>
</dbReference>
<keyword evidence="3 6" id="KW-0728">SH3 domain</keyword>
<keyword evidence="11" id="KW-0808">Transferase</keyword>
<evidence type="ECO:0000256" key="3">
    <source>
        <dbReference type="ARBA" id="ARBA00022443"/>
    </source>
</evidence>
<keyword evidence="10" id="KW-1185">Reference proteome</keyword>
<feature type="region of interest" description="Disordered" evidence="7">
    <location>
        <begin position="53"/>
        <end position="93"/>
    </location>
</feature>
<dbReference type="InterPro" id="IPR011993">
    <property type="entry name" value="PH-like_dom_sf"/>
</dbReference>
<dbReference type="PANTHER" id="PTHR15129:SF0">
    <property type="entry name" value="SH3 DOMAIN-CONTAINING PROTEIN"/>
    <property type="match status" value="1"/>
</dbReference>
<dbReference type="PROSITE" id="PS50002">
    <property type="entry name" value="SH3"/>
    <property type="match status" value="1"/>
</dbReference>
<dbReference type="Gene3D" id="2.30.30.40">
    <property type="entry name" value="SH3 Domains"/>
    <property type="match status" value="1"/>
</dbReference>
<keyword evidence="5" id="KW-0597">Phosphoprotein</keyword>
<comment type="similarity">
    <text evidence="2">Belongs to the SKAP family.</text>
</comment>
<accession>A0ABM0JRF1</accession>
<comment type="subcellular location">
    <subcellularLocation>
        <location evidence="1">Cytoplasm</location>
    </subcellularLocation>
</comment>
<dbReference type="PRINTS" id="PR00452">
    <property type="entry name" value="SH3DOMAIN"/>
</dbReference>
<dbReference type="SUPFAM" id="SSF50044">
    <property type="entry name" value="SH3-domain"/>
    <property type="match status" value="1"/>
</dbReference>
<dbReference type="Gene3D" id="2.30.29.30">
    <property type="entry name" value="Pleckstrin-homology domain (PH domain)/Phosphotyrosine-binding domain (PTB)"/>
    <property type="match status" value="1"/>
</dbReference>
<dbReference type="RefSeq" id="XP_005099791.1">
    <property type="nucleotide sequence ID" value="XM_005099734.3"/>
</dbReference>
<evidence type="ECO:0000313" key="11">
    <source>
        <dbReference type="RefSeq" id="XP_005099791.1"/>
    </source>
</evidence>
<dbReference type="GeneID" id="101845170"/>
<feature type="compositionally biased region" description="Pro residues" evidence="7">
    <location>
        <begin position="270"/>
        <end position="285"/>
    </location>
</feature>
<dbReference type="Proteomes" id="UP000694888">
    <property type="component" value="Unplaced"/>
</dbReference>
<evidence type="ECO:0000259" key="9">
    <source>
        <dbReference type="PROSITE" id="PS50003"/>
    </source>
</evidence>
<dbReference type="InterPro" id="IPR001849">
    <property type="entry name" value="PH_domain"/>
</dbReference>
<dbReference type="InterPro" id="IPR037781">
    <property type="entry name" value="SKAP_fam"/>
</dbReference>
<evidence type="ECO:0000313" key="10">
    <source>
        <dbReference type="Proteomes" id="UP000694888"/>
    </source>
</evidence>
<proteinExistence type="inferred from homology"/>
<dbReference type="PANTHER" id="PTHR15129">
    <property type="entry name" value="SRC-ASSOCIATED ADAPTOR PROTEIN"/>
    <property type="match status" value="1"/>
</dbReference>
<dbReference type="InterPro" id="IPR001452">
    <property type="entry name" value="SH3_domain"/>
</dbReference>
<dbReference type="SUPFAM" id="SSF50729">
    <property type="entry name" value="PH domain-like"/>
    <property type="match status" value="1"/>
</dbReference>
<feature type="domain" description="SH3" evidence="8">
    <location>
        <begin position="334"/>
        <end position="395"/>
    </location>
</feature>
<evidence type="ECO:0000256" key="6">
    <source>
        <dbReference type="PROSITE-ProRule" id="PRU00192"/>
    </source>
</evidence>
<keyword evidence="11" id="KW-0418">Kinase</keyword>
<sequence length="398" mass="44076">MSAYNEAIKRVLAEVNKFLGSTLKSESLSKNGQKEKSRITEVLQKLFADYPGLAPATGDEGSASSGKDLSIDESRNTTGSSQGSEEDNYSDNIPETTVKALNDSTKMGFLDRKQKDLLFSTWQKQYCVLHKNILYCFKKPSDKKQKGAFFVTGYEVVNAPQNVKDAAKKEASFELVGPGKKTYQFCADNKQDMEAWRDAIVAVSGELPQDDVDDVYEAFNDDAMTSAAPPPIAPDNRSEKIEEQEIMEADEIYEFLEPPPPMLESSAGSDPPPPPASPRPLPPIQPAASVIPPELPVRNTPLPPVPKISLPDIPQEKKKRTPSLLSMTHPPAEDFENMYLGVWACKATSANELSFERGDMVHIINRELDRDDWWIGELDGKIGLVPKTFMHPAYQLVP</sequence>
<feature type="domain" description="PH" evidence="9">
    <location>
        <begin position="103"/>
        <end position="205"/>
    </location>
</feature>
<evidence type="ECO:0000259" key="8">
    <source>
        <dbReference type="PROSITE" id="PS50002"/>
    </source>
</evidence>
<keyword evidence="4" id="KW-0963">Cytoplasm</keyword>
<protein>
    <submittedName>
        <fullName evidence="11">Src kinase-associated phosphoprotein 2-A</fullName>
    </submittedName>
</protein>
<dbReference type="InterPro" id="IPR036028">
    <property type="entry name" value="SH3-like_dom_sf"/>
</dbReference>
<evidence type="ECO:0000256" key="7">
    <source>
        <dbReference type="SAM" id="MobiDB-lite"/>
    </source>
</evidence>
<dbReference type="PROSITE" id="PS50003">
    <property type="entry name" value="PH_DOMAIN"/>
    <property type="match status" value="1"/>
</dbReference>
<evidence type="ECO:0000256" key="5">
    <source>
        <dbReference type="ARBA" id="ARBA00022553"/>
    </source>
</evidence>
<name>A0ABM0JRF1_APLCA</name>
<evidence type="ECO:0000256" key="2">
    <source>
        <dbReference type="ARBA" id="ARBA00005864"/>
    </source>
</evidence>
<gene>
    <name evidence="11" type="primary">LOC101845170</name>
</gene>
<feature type="region of interest" description="Disordered" evidence="7">
    <location>
        <begin position="257"/>
        <end position="327"/>
    </location>
</feature>
<evidence type="ECO:0000256" key="4">
    <source>
        <dbReference type="ARBA" id="ARBA00022490"/>
    </source>
</evidence>
<dbReference type="Pfam" id="PF00018">
    <property type="entry name" value="SH3_1"/>
    <property type="match status" value="1"/>
</dbReference>
<evidence type="ECO:0000256" key="1">
    <source>
        <dbReference type="ARBA" id="ARBA00004496"/>
    </source>
</evidence>
<reference evidence="11" key="1">
    <citation type="submission" date="2025-08" db="UniProtKB">
        <authorList>
            <consortium name="RefSeq"/>
        </authorList>
    </citation>
    <scope>IDENTIFICATION</scope>
</reference>
<dbReference type="SMART" id="SM00233">
    <property type="entry name" value="PH"/>
    <property type="match status" value="1"/>
</dbReference>
<dbReference type="GO" id="GO:0016301">
    <property type="term" value="F:kinase activity"/>
    <property type="evidence" value="ECO:0007669"/>
    <property type="project" value="UniProtKB-KW"/>
</dbReference>
<dbReference type="SMART" id="SM00326">
    <property type="entry name" value="SH3"/>
    <property type="match status" value="1"/>
</dbReference>
<organism evidence="10 11">
    <name type="scientific">Aplysia californica</name>
    <name type="common">California sea hare</name>
    <dbReference type="NCBI Taxonomy" id="6500"/>
    <lineage>
        <taxon>Eukaryota</taxon>
        <taxon>Metazoa</taxon>
        <taxon>Spiralia</taxon>
        <taxon>Lophotrochozoa</taxon>
        <taxon>Mollusca</taxon>
        <taxon>Gastropoda</taxon>
        <taxon>Heterobranchia</taxon>
        <taxon>Euthyneura</taxon>
        <taxon>Tectipleura</taxon>
        <taxon>Aplysiida</taxon>
        <taxon>Aplysioidea</taxon>
        <taxon>Aplysiidae</taxon>
        <taxon>Aplysia</taxon>
    </lineage>
</organism>